<name>A0ACC0CX97_9PEZI</name>
<evidence type="ECO:0000313" key="2">
    <source>
        <dbReference type="Proteomes" id="UP001497680"/>
    </source>
</evidence>
<sequence length="677" mass="74913">MASHLAFSMGFSLLKLHLSEPLIKYLGFSKAIIRIISITIGFIGLTSLINLPNIHCKATPVGGTVTRSLWNLLSNPRTREYNLNLNSHDKPQLASPYGNFPLPTDPFSFIPCTNRTFPPPLDDTDWKQTWATLFDPNPDHWSWGSSPPGNASRGPYTRRGIYLCGFLDMPLDYRNSSDSRIVRLAVTKFQVSGLARVDELGGGLLNPVDGKSERTIVIEPGGPGASGTVSVWQDAETITKRLSDGQFDVLGWDPRGVNVSLPSAACFPHNSYRDHWSLLRGQYREESNHVAQLKVADAMNNATLYACLQQLGDFGRFISTSSVARDLEEIRKSLREKELTAYFVSYGTGLGEIFANMFPQNVGRMIFDGPQYVKDKRSLRGWGWSSFENVTDTWHGGFLGECVKASPERCALAKSTEDGSNPATIEDLETRIGALFQSILAQPVPAYTEQGGPTLITYSQLISAIYVSLYDPSTWPATAQMLHDLEAGNTTAAAITLERQWRYKPATSSPSDKPSSDELLSLVLCADAYDSPRPEDGLEWWDELWANMTERSWIAGNSRFYGVLPCRHFNTYWSSPAELYRGELNSTLSNPILIIALTYDPATPLNNGKRLLQVMGENARLVVHHGYGHTSRFDKSSCTDSIAKAYILNGTLPQGQESECYADAAPYSDVIDGVETI</sequence>
<comment type="caution">
    <text evidence="1">The sequence shown here is derived from an EMBL/GenBank/DDBJ whole genome shotgun (WGS) entry which is preliminary data.</text>
</comment>
<keyword evidence="1" id="KW-0378">Hydrolase</keyword>
<reference evidence="1 2" key="1">
    <citation type="journal article" date="2022" name="New Phytol.">
        <title>Ecological generalism drives hyperdiversity of secondary metabolite gene clusters in xylarialean endophytes.</title>
        <authorList>
            <person name="Franco M.E.E."/>
            <person name="Wisecaver J.H."/>
            <person name="Arnold A.E."/>
            <person name="Ju Y.M."/>
            <person name="Slot J.C."/>
            <person name="Ahrendt S."/>
            <person name="Moore L.P."/>
            <person name="Eastman K.E."/>
            <person name="Scott K."/>
            <person name="Konkel Z."/>
            <person name="Mondo S.J."/>
            <person name="Kuo A."/>
            <person name="Hayes R.D."/>
            <person name="Haridas S."/>
            <person name="Andreopoulos B."/>
            <person name="Riley R."/>
            <person name="LaButti K."/>
            <person name="Pangilinan J."/>
            <person name="Lipzen A."/>
            <person name="Amirebrahimi M."/>
            <person name="Yan J."/>
            <person name="Adam C."/>
            <person name="Keymanesh K."/>
            <person name="Ng V."/>
            <person name="Louie K."/>
            <person name="Northen T."/>
            <person name="Drula E."/>
            <person name="Henrissat B."/>
            <person name="Hsieh H.M."/>
            <person name="Youens-Clark K."/>
            <person name="Lutzoni F."/>
            <person name="Miadlikowska J."/>
            <person name="Eastwood D.C."/>
            <person name="Hamelin R.C."/>
            <person name="Grigoriev I.V."/>
            <person name="U'Ren J.M."/>
        </authorList>
    </citation>
    <scope>NUCLEOTIDE SEQUENCE [LARGE SCALE GENOMIC DNA]</scope>
    <source>
        <strain evidence="1 2">ER1909</strain>
    </source>
</reference>
<evidence type="ECO:0000313" key="1">
    <source>
        <dbReference type="EMBL" id="KAI6085112.1"/>
    </source>
</evidence>
<organism evidence="1 2">
    <name type="scientific">Hypoxylon rubiginosum</name>
    <dbReference type="NCBI Taxonomy" id="110542"/>
    <lineage>
        <taxon>Eukaryota</taxon>
        <taxon>Fungi</taxon>
        <taxon>Dikarya</taxon>
        <taxon>Ascomycota</taxon>
        <taxon>Pezizomycotina</taxon>
        <taxon>Sordariomycetes</taxon>
        <taxon>Xylariomycetidae</taxon>
        <taxon>Xylariales</taxon>
        <taxon>Hypoxylaceae</taxon>
        <taxon>Hypoxylon</taxon>
    </lineage>
</organism>
<dbReference type="Proteomes" id="UP001497680">
    <property type="component" value="Unassembled WGS sequence"/>
</dbReference>
<keyword evidence="2" id="KW-1185">Reference proteome</keyword>
<protein>
    <submittedName>
        <fullName evidence="1">Alpha/Beta hydrolase protein</fullName>
    </submittedName>
</protein>
<accession>A0ACC0CX97</accession>
<dbReference type="EMBL" id="MU394329">
    <property type="protein sequence ID" value="KAI6085112.1"/>
    <property type="molecule type" value="Genomic_DNA"/>
</dbReference>
<proteinExistence type="predicted"/>
<gene>
    <name evidence="1" type="ORF">F4821DRAFT_241584</name>
</gene>